<dbReference type="AlphaFoldDB" id="A0AAC9J144"/>
<gene>
    <name evidence="1" type="ORF">BME96_16300</name>
</gene>
<protein>
    <submittedName>
        <fullName evidence="1">Uncharacterized protein</fullName>
    </submittedName>
</protein>
<dbReference type="EMBL" id="CP017962">
    <property type="protein sequence ID" value="APC49656.1"/>
    <property type="molecule type" value="Genomic_DNA"/>
</dbReference>
<proteinExistence type="predicted"/>
<dbReference type="KEGG" id="vhl:BME96_16300"/>
<accession>A0AAC9J144</accession>
<reference evidence="1 2" key="1">
    <citation type="submission" date="2016-11" db="EMBL/GenBank/DDBJ databases">
        <title>Complete genome sequencing of Virgibacillus halodenitrificans PDB-F2.</title>
        <authorList>
            <person name="Sun Z."/>
            <person name="Zhou Y."/>
            <person name="Li H."/>
        </authorList>
    </citation>
    <scope>NUCLEOTIDE SEQUENCE [LARGE SCALE GENOMIC DNA]</scope>
    <source>
        <strain evidence="1 2">PDB-F2</strain>
    </source>
</reference>
<organism evidence="1 2">
    <name type="scientific">Virgibacillus halodenitrificans</name>
    <name type="common">Bacillus halodenitrificans</name>
    <dbReference type="NCBI Taxonomy" id="1482"/>
    <lineage>
        <taxon>Bacteria</taxon>
        <taxon>Bacillati</taxon>
        <taxon>Bacillota</taxon>
        <taxon>Bacilli</taxon>
        <taxon>Bacillales</taxon>
        <taxon>Bacillaceae</taxon>
        <taxon>Virgibacillus</taxon>
    </lineage>
</organism>
<evidence type="ECO:0000313" key="2">
    <source>
        <dbReference type="Proteomes" id="UP000182945"/>
    </source>
</evidence>
<evidence type="ECO:0000313" key="1">
    <source>
        <dbReference type="EMBL" id="APC49656.1"/>
    </source>
</evidence>
<sequence>MGRLVSRIGAELTRVGALYVSGEALLVAVQPHDVSAREPAVSGEVLRVAVQRHGVSVQLHVVAGGVLCVADETQTVALHPCAVSGTPTAH</sequence>
<name>A0AAC9J144_VIRHA</name>
<dbReference type="Proteomes" id="UP000182945">
    <property type="component" value="Chromosome"/>
</dbReference>